<organism evidence="1 2">
    <name type="scientific">Dermacoccus nishinomiyaensis</name>
    <dbReference type="NCBI Taxonomy" id="1274"/>
    <lineage>
        <taxon>Bacteria</taxon>
        <taxon>Bacillati</taxon>
        <taxon>Actinomycetota</taxon>
        <taxon>Actinomycetes</taxon>
        <taxon>Micrococcales</taxon>
        <taxon>Dermacoccaceae</taxon>
        <taxon>Dermacoccus</taxon>
    </lineage>
</organism>
<dbReference type="eggNOG" id="COG1610">
    <property type="taxonomic scope" value="Bacteria"/>
</dbReference>
<dbReference type="PANTHER" id="PTHR28055">
    <property type="entry name" value="ALTERED INHERITANCE OF MITOCHONDRIA PROTEIN 41, MITOCHONDRIAL"/>
    <property type="match status" value="1"/>
</dbReference>
<dbReference type="HOGENOM" id="CLU_079430_2_0_11"/>
<dbReference type="Gene3D" id="1.10.1510.10">
    <property type="entry name" value="Uncharacterised protein YqeY/AIM41 PF09424, N-terminal domain"/>
    <property type="match status" value="1"/>
</dbReference>
<dbReference type="EMBL" id="CP008889">
    <property type="protein sequence ID" value="AIF41669.1"/>
    <property type="molecule type" value="Genomic_DNA"/>
</dbReference>
<name>A0A075JIA5_9MICO</name>
<protein>
    <submittedName>
        <fullName evidence="1">Glutamyl-tRNA amidotransferase</fullName>
    </submittedName>
</protein>
<evidence type="ECO:0000313" key="1">
    <source>
        <dbReference type="EMBL" id="AIF41669.1"/>
    </source>
</evidence>
<dbReference type="SUPFAM" id="SSF89095">
    <property type="entry name" value="GatB/YqeY motif"/>
    <property type="match status" value="1"/>
</dbReference>
<evidence type="ECO:0000313" key="2">
    <source>
        <dbReference type="Proteomes" id="UP000027986"/>
    </source>
</evidence>
<dbReference type="GeneID" id="41841941"/>
<dbReference type="OrthoDB" id="5244551at2"/>
<proteinExistence type="predicted"/>
<accession>A0A075JIA5</accession>
<dbReference type="InterPro" id="IPR019004">
    <property type="entry name" value="YqeY/Aim41"/>
</dbReference>
<dbReference type="InterPro" id="IPR042184">
    <property type="entry name" value="YqeY/Aim41_N"/>
</dbReference>
<dbReference type="KEGG" id="dni:HX89_12845"/>
<dbReference type="InterPro" id="IPR003789">
    <property type="entry name" value="Asn/Gln_tRNA_amidoTrase-B-like"/>
</dbReference>
<sequence>MSETGATTLKATLHTDLTDAIRERDQVRSATLRMVLTAVSNAEVAGKEHRELSDDEVLAVIVKEAKKRREAADAYVGAGRTELAEKENAELACLEGYLPKQLSDDEIDAIVAEAVNATGASGMKDMGKVMGVVKPKIGEQAEGGRVAAAVKKALAG</sequence>
<dbReference type="InterPro" id="IPR023168">
    <property type="entry name" value="GatB_Yqey_C_2"/>
</dbReference>
<dbReference type="PANTHER" id="PTHR28055:SF1">
    <property type="entry name" value="ALTERED INHERITANCE OF MITOCHONDRIA PROTEIN 41, MITOCHONDRIAL"/>
    <property type="match status" value="1"/>
</dbReference>
<reference evidence="1 2" key="1">
    <citation type="submission" date="2014-07" db="EMBL/GenBank/DDBJ databases">
        <title>Genome Sequencing of Dermacoccus nishinomiyaensis.</title>
        <authorList>
            <person name="Hong K.W."/>
            <person name="Chan K.G."/>
        </authorList>
    </citation>
    <scope>NUCLEOTIDE SEQUENCE [LARGE SCALE GENOMIC DNA]</scope>
    <source>
        <strain evidence="1 2">M25</strain>
    </source>
</reference>
<dbReference type="GO" id="GO:0016740">
    <property type="term" value="F:transferase activity"/>
    <property type="evidence" value="ECO:0007669"/>
    <property type="project" value="UniProtKB-KW"/>
</dbReference>
<dbReference type="Proteomes" id="UP000027986">
    <property type="component" value="Chromosome"/>
</dbReference>
<dbReference type="Pfam" id="PF09424">
    <property type="entry name" value="YqeY"/>
    <property type="match status" value="1"/>
</dbReference>
<keyword evidence="2" id="KW-1185">Reference proteome</keyword>
<dbReference type="Gene3D" id="1.10.10.410">
    <property type="match status" value="1"/>
</dbReference>
<dbReference type="GO" id="GO:0016884">
    <property type="term" value="F:carbon-nitrogen ligase activity, with glutamine as amido-N-donor"/>
    <property type="evidence" value="ECO:0007669"/>
    <property type="project" value="InterPro"/>
</dbReference>
<dbReference type="AlphaFoldDB" id="A0A075JIA5"/>
<dbReference type="RefSeq" id="WP_038569576.1">
    <property type="nucleotide sequence ID" value="NZ_CP008889.1"/>
</dbReference>
<gene>
    <name evidence="1" type="ORF">HX89_12845</name>
</gene>
<keyword evidence="1" id="KW-0808">Transferase</keyword>